<feature type="compositionally biased region" description="Low complexity" evidence="1">
    <location>
        <begin position="37"/>
        <end position="51"/>
    </location>
</feature>
<feature type="region of interest" description="Disordered" evidence="1">
    <location>
        <begin position="1"/>
        <end position="68"/>
    </location>
</feature>
<dbReference type="Proteomes" id="UP001176961">
    <property type="component" value="Unassembled WGS sequence"/>
</dbReference>
<sequence length="81" mass="8851">MNGRPGSLVAATENRDDWIAGGDIEPIMGDQNGRLDSPQSQEAESSASPPSLDRSREKEANSLPGTDFNTCFERQCWHITT</sequence>
<organism evidence="2 3">
    <name type="scientific">Cylicocyclus nassatus</name>
    <name type="common">Nematode worm</name>
    <dbReference type="NCBI Taxonomy" id="53992"/>
    <lineage>
        <taxon>Eukaryota</taxon>
        <taxon>Metazoa</taxon>
        <taxon>Ecdysozoa</taxon>
        <taxon>Nematoda</taxon>
        <taxon>Chromadorea</taxon>
        <taxon>Rhabditida</taxon>
        <taxon>Rhabditina</taxon>
        <taxon>Rhabditomorpha</taxon>
        <taxon>Strongyloidea</taxon>
        <taxon>Strongylidae</taxon>
        <taxon>Cylicocyclus</taxon>
    </lineage>
</organism>
<evidence type="ECO:0000256" key="1">
    <source>
        <dbReference type="SAM" id="MobiDB-lite"/>
    </source>
</evidence>
<evidence type="ECO:0000313" key="2">
    <source>
        <dbReference type="EMBL" id="CAJ0600411.1"/>
    </source>
</evidence>
<gene>
    <name evidence="2" type="ORF">CYNAS_LOCUS12394</name>
</gene>
<accession>A0AA36M6W9</accession>
<keyword evidence="3" id="KW-1185">Reference proteome</keyword>
<proteinExistence type="predicted"/>
<dbReference type="EMBL" id="CATQJL010000223">
    <property type="protein sequence ID" value="CAJ0600411.1"/>
    <property type="molecule type" value="Genomic_DNA"/>
</dbReference>
<dbReference type="AlphaFoldDB" id="A0AA36M6W9"/>
<protein>
    <submittedName>
        <fullName evidence="2">Uncharacterized protein</fullName>
    </submittedName>
</protein>
<name>A0AA36M6W9_CYLNA</name>
<comment type="caution">
    <text evidence="2">The sequence shown here is derived from an EMBL/GenBank/DDBJ whole genome shotgun (WGS) entry which is preliminary data.</text>
</comment>
<evidence type="ECO:0000313" key="3">
    <source>
        <dbReference type="Proteomes" id="UP001176961"/>
    </source>
</evidence>
<reference evidence="2" key="1">
    <citation type="submission" date="2023-07" db="EMBL/GenBank/DDBJ databases">
        <authorList>
            <consortium name="CYATHOMIX"/>
        </authorList>
    </citation>
    <scope>NUCLEOTIDE SEQUENCE</scope>
    <source>
        <strain evidence="2">N/A</strain>
    </source>
</reference>